<accession>A0A6N8IMK7</accession>
<proteinExistence type="predicted"/>
<dbReference type="AlphaFoldDB" id="A0A6N8IMK7"/>
<name>A0A6N8IMK7_9BURK</name>
<protein>
    <submittedName>
        <fullName evidence="1">RNA-binding protein</fullName>
    </submittedName>
</protein>
<keyword evidence="2" id="KW-1185">Reference proteome</keyword>
<gene>
    <name evidence="1" type="ORF">GON04_01265</name>
</gene>
<comment type="caution">
    <text evidence="1">The sequence shown here is derived from an EMBL/GenBank/DDBJ whole genome shotgun (WGS) entry which is preliminary data.</text>
</comment>
<dbReference type="Proteomes" id="UP000469385">
    <property type="component" value="Unassembled WGS sequence"/>
</dbReference>
<evidence type="ECO:0000313" key="2">
    <source>
        <dbReference type="Proteomes" id="UP000469385"/>
    </source>
</evidence>
<reference evidence="1 2" key="1">
    <citation type="submission" date="2019-12" db="EMBL/GenBank/DDBJ databases">
        <authorList>
            <person name="Huq M.A."/>
        </authorList>
    </citation>
    <scope>NUCLEOTIDE SEQUENCE [LARGE SCALE GENOMIC DNA]</scope>
    <source>
        <strain evidence="1 2">MAH-25</strain>
    </source>
</reference>
<organism evidence="1 2">
    <name type="scientific">Ramlibacter pinisoli</name>
    <dbReference type="NCBI Taxonomy" id="2682844"/>
    <lineage>
        <taxon>Bacteria</taxon>
        <taxon>Pseudomonadati</taxon>
        <taxon>Pseudomonadota</taxon>
        <taxon>Betaproteobacteria</taxon>
        <taxon>Burkholderiales</taxon>
        <taxon>Comamonadaceae</taxon>
        <taxon>Ramlibacter</taxon>
    </lineage>
</organism>
<dbReference type="RefSeq" id="WP_157396208.1">
    <property type="nucleotide sequence ID" value="NZ_WSEL01000003.1"/>
</dbReference>
<dbReference type="EMBL" id="WSEL01000003">
    <property type="protein sequence ID" value="MVQ28061.1"/>
    <property type="molecule type" value="Genomic_DNA"/>
</dbReference>
<evidence type="ECO:0000313" key="1">
    <source>
        <dbReference type="EMBL" id="MVQ28061.1"/>
    </source>
</evidence>
<sequence length="134" mass="15175">MKAFHLERRMMSLLGDFYPTGHLFIMFPSEAQARKAETLLTIDGQDVGEISLLTPQDVLDVVHIFDDRDVALPTVGAEERTARHFGELAREGHYALLIPVRNLQARERVMAALKDAGISCAVRYRHFVIEELVE</sequence>